<dbReference type="SUPFAM" id="SSF47072">
    <property type="entry name" value="Cysteine alpha-hairpin motif"/>
    <property type="match status" value="1"/>
</dbReference>
<dbReference type="EMBL" id="UIGY01000028">
    <property type="protein sequence ID" value="SUZ08647.1"/>
    <property type="molecule type" value="Genomic_DNA"/>
</dbReference>
<dbReference type="PANTHER" id="PTHR13523">
    <property type="entry name" value="COILED-COIL-HELIX-COILED-COIL-HELIX DOMAIN CONTAINING 2/NUR77"/>
    <property type="match status" value="1"/>
</dbReference>
<dbReference type="AlphaFoldDB" id="A0A381L507"/>
<feature type="region of interest" description="Disordered" evidence="1">
    <location>
        <begin position="1"/>
        <end position="54"/>
    </location>
</feature>
<evidence type="ECO:0000313" key="2">
    <source>
        <dbReference type="EMBL" id="SUZ08647.1"/>
    </source>
</evidence>
<dbReference type="GO" id="GO:0007005">
    <property type="term" value="P:mitochondrion organization"/>
    <property type="evidence" value="ECO:0007669"/>
    <property type="project" value="InterPro"/>
</dbReference>
<dbReference type="InterPro" id="IPR055304">
    <property type="entry name" value="CHCHD2/10-like"/>
</dbReference>
<gene>
    <name evidence="2" type="ORF">BGT96224V2_LOCUS1819</name>
</gene>
<accession>A0A381L507</accession>
<dbReference type="InterPro" id="IPR009069">
    <property type="entry name" value="Cys_alpha_HP_mot_SF"/>
</dbReference>
<dbReference type="GO" id="GO:0005739">
    <property type="term" value="C:mitochondrion"/>
    <property type="evidence" value="ECO:0007669"/>
    <property type="project" value="TreeGrafter"/>
</dbReference>
<reference evidence="2" key="1">
    <citation type="submission" date="2018-07" db="EMBL/GenBank/DDBJ databases">
        <authorList>
            <person name="Quirk P.G."/>
            <person name="Krulwich T.A."/>
        </authorList>
    </citation>
    <scope>NUCLEOTIDE SEQUENCE</scope>
    <source>
        <strain evidence="2">96224</strain>
    </source>
</reference>
<organism evidence="2">
    <name type="scientific">Blumeria graminis f. sp. tritici 96224</name>
    <dbReference type="NCBI Taxonomy" id="1268274"/>
    <lineage>
        <taxon>Eukaryota</taxon>
        <taxon>Fungi</taxon>
        <taxon>Dikarya</taxon>
        <taxon>Ascomycota</taxon>
        <taxon>Pezizomycotina</taxon>
        <taxon>Leotiomycetes</taxon>
        <taxon>Erysiphales</taxon>
        <taxon>Erysiphaceae</taxon>
        <taxon>Blumeria</taxon>
    </lineage>
</organism>
<proteinExistence type="predicted"/>
<dbReference type="Pfam" id="PF09849">
    <property type="entry name" value="DUF2076"/>
    <property type="match status" value="1"/>
</dbReference>
<evidence type="ECO:0000256" key="1">
    <source>
        <dbReference type="SAM" id="MobiDB-lite"/>
    </source>
</evidence>
<dbReference type="PANTHER" id="PTHR13523:SF2">
    <property type="entry name" value="COILED-COIL-HELIX-COILED-COIL-HELIX DOMAIN CONTAINING 2, ISOFORM A-RELATED"/>
    <property type="match status" value="1"/>
</dbReference>
<name>A0A381L507_BLUGR</name>
<dbReference type="GO" id="GO:0005634">
    <property type="term" value="C:nucleus"/>
    <property type="evidence" value="ECO:0007669"/>
    <property type="project" value="TreeGrafter"/>
</dbReference>
<protein>
    <submittedName>
        <fullName evidence="2">Bgt-2865</fullName>
    </submittedName>
</protein>
<dbReference type="InterPro" id="IPR018648">
    <property type="entry name" value="DUF2076"/>
</dbReference>
<sequence>MPRQSRSGSAGRAPARPKIAPSKPAVPQQQSRPASTLAHPPTAQPPSSAGPGMLGQIASTAAGVAIGSSIGSAIGGLFGGSQTVAESAPAAESSNQTNNWAAGSCDMSAKQLTKCLDDNQGNMQICNWYLEQLKSCQQAASQY</sequence>
<dbReference type="OrthoDB" id="1106148at2759"/>